<dbReference type="Proteomes" id="UP000006906">
    <property type="component" value="Chromosome 6"/>
</dbReference>
<name>A0A2K3DRG4_CHLRE</name>
<dbReference type="ExpressionAtlas" id="A0A2K3DRG4">
    <property type="expression patterns" value="baseline and differential"/>
</dbReference>
<dbReference type="EMBL" id="CM008967">
    <property type="protein sequence ID" value="PNW83123.1"/>
    <property type="molecule type" value="Genomic_DNA"/>
</dbReference>
<dbReference type="GeneID" id="5716855"/>
<dbReference type="RefSeq" id="XP_042924441.1">
    <property type="nucleotide sequence ID" value="XM_043063735.1"/>
</dbReference>
<keyword evidence="3" id="KW-1185">Reference proteome</keyword>
<evidence type="ECO:0000313" key="2">
    <source>
        <dbReference type="EMBL" id="PNW83123.1"/>
    </source>
</evidence>
<accession>A0A2K3DRG4</accession>
<sequence length="332" mass="36333">MASALFAQRVPLSHGSVSLQNQHRGDFLAPRRSAASVASWRPQTQPLAESSSAAAPGSPRLLGPTAAGASSGGQFAQFREFQRQASSAASRQPEDDRASTSGSTGEGGRSASTSGRARRPYNKNYWRQLPQGWFAKPDYTPVTLYEEIVRRCETNTCGVDALYMICKLAATPQDARVALNAFAAVRASLVRQGRVAPYDTRLAVAFVHMIRDADAPDVLVEALRRAPELGLLLSQTRLHELLQRWGELGELAKIEEVLAAMPLGGVPYNHVTAYIVIRTAVNLGAQDKAEYYASAMVQRQIRLTPAAIRLLEGGRERLRQQQQDMTQQQDVY</sequence>
<organism evidence="2 3">
    <name type="scientific">Chlamydomonas reinhardtii</name>
    <name type="common">Chlamydomonas smithii</name>
    <dbReference type="NCBI Taxonomy" id="3055"/>
    <lineage>
        <taxon>Eukaryota</taxon>
        <taxon>Viridiplantae</taxon>
        <taxon>Chlorophyta</taxon>
        <taxon>core chlorophytes</taxon>
        <taxon>Chlorophyceae</taxon>
        <taxon>CS clade</taxon>
        <taxon>Chlamydomonadales</taxon>
        <taxon>Chlamydomonadaceae</taxon>
        <taxon>Chlamydomonas</taxon>
    </lineage>
</organism>
<feature type="region of interest" description="Disordered" evidence="1">
    <location>
        <begin position="30"/>
        <end position="119"/>
    </location>
</feature>
<evidence type="ECO:0000256" key="1">
    <source>
        <dbReference type="SAM" id="MobiDB-lite"/>
    </source>
</evidence>
<dbReference type="PaxDb" id="3055-EDP04955"/>
<reference evidence="2 3" key="1">
    <citation type="journal article" date="2007" name="Science">
        <title>The Chlamydomonas genome reveals the evolution of key animal and plant functions.</title>
        <authorList>
            <person name="Merchant S.S."/>
            <person name="Prochnik S.E."/>
            <person name="Vallon O."/>
            <person name="Harris E.H."/>
            <person name="Karpowicz S.J."/>
            <person name="Witman G.B."/>
            <person name="Terry A."/>
            <person name="Salamov A."/>
            <person name="Fritz-Laylin L.K."/>
            <person name="Marechal-Drouard L."/>
            <person name="Marshall W.F."/>
            <person name="Qu L.H."/>
            <person name="Nelson D.R."/>
            <person name="Sanderfoot A.A."/>
            <person name="Spalding M.H."/>
            <person name="Kapitonov V.V."/>
            <person name="Ren Q."/>
            <person name="Ferris P."/>
            <person name="Lindquist E."/>
            <person name="Shapiro H."/>
            <person name="Lucas S.M."/>
            <person name="Grimwood J."/>
            <person name="Schmutz J."/>
            <person name="Cardol P."/>
            <person name="Cerutti H."/>
            <person name="Chanfreau G."/>
            <person name="Chen C.L."/>
            <person name="Cognat V."/>
            <person name="Croft M.T."/>
            <person name="Dent R."/>
            <person name="Dutcher S."/>
            <person name="Fernandez E."/>
            <person name="Fukuzawa H."/>
            <person name="Gonzalez-Ballester D."/>
            <person name="Gonzalez-Halphen D."/>
            <person name="Hallmann A."/>
            <person name="Hanikenne M."/>
            <person name="Hippler M."/>
            <person name="Inwood W."/>
            <person name="Jabbari K."/>
            <person name="Kalanon M."/>
            <person name="Kuras R."/>
            <person name="Lefebvre P.A."/>
            <person name="Lemaire S.D."/>
            <person name="Lobanov A.V."/>
            <person name="Lohr M."/>
            <person name="Manuell A."/>
            <person name="Meier I."/>
            <person name="Mets L."/>
            <person name="Mittag M."/>
            <person name="Mittelmeier T."/>
            <person name="Moroney J.V."/>
            <person name="Moseley J."/>
            <person name="Napoli C."/>
            <person name="Nedelcu A.M."/>
            <person name="Niyogi K."/>
            <person name="Novoselov S.V."/>
            <person name="Paulsen I.T."/>
            <person name="Pazour G."/>
            <person name="Purton S."/>
            <person name="Ral J.P."/>
            <person name="Riano-Pachon D.M."/>
            <person name="Riekhof W."/>
            <person name="Rymarquis L."/>
            <person name="Schroda M."/>
            <person name="Stern D."/>
            <person name="Umen J."/>
            <person name="Willows R."/>
            <person name="Wilson N."/>
            <person name="Zimmer S.L."/>
            <person name="Allmer J."/>
            <person name="Balk J."/>
            <person name="Bisova K."/>
            <person name="Chen C.J."/>
            <person name="Elias M."/>
            <person name="Gendler K."/>
            <person name="Hauser C."/>
            <person name="Lamb M.R."/>
            <person name="Ledford H."/>
            <person name="Long J.C."/>
            <person name="Minagawa J."/>
            <person name="Page M.D."/>
            <person name="Pan J."/>
            <person name="Pootakham W."/>
            <person name="Roje S."/>
            <person name="Rose A."/>
            <person name="Stahlberg E."/>
            <person name="Terauchi A.M."/>
            <person name="Yang P."/>
            <person name="Ball S."/>
            <person name="Bowler C."/>
            <person name="Dieckmann C.L."/>
            <person name="Gladyshev V.N."/>
            <person name="Green P."/>
            <person name="Jorgensen R."/>
            <person name="Mayfield S."/>
            <person name="Mueller-Roeber B."/>
            <person name="Rajamani S."/>
            <person name="Sayre R.T."/>
            <person name="Brokstein P."/>
            <person name="Dubchak I."/>
            <person name="Goodstein D."/>
            <person name="Hornick L."/>
            <person name="Huang Y.W."/>
            <person name="Jhaveri J."/>
            <person name="Luo Y."/>
            <person name="Martinez D."/>
            <person name="Ngau W.C."/>
            <person name="Otillar B."/>
            <person name="Poliakov A."/>
            <person name="Porter A."/>
            <person name="Szajkowski L."/>
            <person name="Werner G."/>
            <person name="Zhou K."/>
            <person name="Grigoriev I.V."/>
            <person name="Rokhsar D.S."/>
            <person name="Grossman A.R."/>
        </authorList>
    </citation>
    <scope>NUCLEOTIDE SEQUENCE [LARGE SCALE GENOMIC DNA]</scope>
    <source>
        <strain evidence="3">CC-503</strain>
    </source>
</reference>
<dbReference type="AlphaFoldDB" id="A0A2K3DRG4"/>
<feature type="compositionally biased region" description="Low complexity" evidence="1">
    <location>
        <begin position="99"/>
        <end position="115"/>
    </location>
</feature>
<feature type="compositionally biased region" description="Low complexity" evidence="1">
    <location>
        <begin position="46"/>
        <end position="85"/>
    </location>
</feature>
<dbReference type="InParanoid" id="A0A2K3DRG4"/>
<dbReference type="OrthoDB" id="533901at2759"/>
<evidence type="ECO:0000313" key="3">
    <source>
        <dbReference type="Proteomes" id="UP000006906"/>
    </source>
</evidence>
<gene>
    <name evidence="2" type="ORF">CHLRE_06g307551v5</name>
</gene>
<dbReference type="Gramene" id="PNW83123">
    <property type="protein sequence ID" value="PNW83123"/>
    <property type="gene ID" value="CHLRE_06g307551v5"/>
</dbReference>
<proteinExistence type="predicted"/>
<dbReference type="KEGG" id="cre:CHLRE_06g307551v5"/>
<protein>
    <submittedName>
        <fullName evidence="2">Uncharacterized protein</fullName>
    </submittedName>
</protein>